<feature type="chain" id="PRO_5037618790" evidence="1">
    <location>
        <begin position="24"/>
        <end position="94"/>
    </location>
</feature>
<proteinExistence type="predicted"/>
<name>A0A915Q669_9BILA</name>
<accession>A0A915Q669</accession>
<keyword evidence="1" id="KW-0732">Signal</keyword>
<organism evidence="2 3">
    <name type="scientific">Setaria digitata</name>
    <dbReference type="NCBI Taxonomy" id="48799"/>
    <lineage>
        <taxon>Eukaryota</taxon>
        <taxon>Metazoa</taxon>
        <taxon>Ecdysozoa</taxon>
        <taxon>Nematoda</taxon>
        <taxon>Chromadorea</taxon>
        <taxon>Rhabditida</taxon>
        <taxon>Spirurina</taxon>
        <taxon>Spiruromorpha</taxon>
        <taxon>Filarioidea</taxon>
        <taxon>Setariidae</taxon>
        <taxon>Setaria</taxon>
    </lineage>
</organism>
<feature type="signal peptide" evidence="1">
    <location>
        <begin position="1"/>
        <end position="23"/>
    </location>
</feature>
<evidence type="ECO:0000313" key="2">
    <source>
        <dbReference type="Proteomes" id="UP000887581"/>
    </source>
</evidence>
<dbReference type="WBParaSite" id="sdigi.contig668.g9433.t1">
    <property type="protein sequence ID" value="sdigi.contig668.g9433.t1"/>
    <property type="gene ID" value="sdigi.contig668.g9433"/>
</dbReference>
<reference evidence="3" key="1">
    <citation type="submission" date="2022-11" db="UniProtKB">
        <authorList>
            <consortium name="WormBaseParasite"/>
        </authorList>
    </citation>
    <scope>IDENTIFICATION</scope>
</reference>
<sequence>MKAPKYYIWLIVIITWLPSCTNSKPAPIHPAIIALRNAENDQISKTNLKAAERLNESDGNSSDLSAYEVDGMLEEIIERFLRANAKSNTKIKAK</sequence>
<dbReference type="AlphaFoldDB" id="A0A915Q669"/>
<evidence type="ECO:0000313" key="3">
    <source>
        <dbReference type="WBParaSite" id="sdigi.contig668.g9433.t1"/>
    </source>
</evidence>
<keyword evidence="2" id="KW-1185">Reference proteome</keyword>
<dbReference type="Proteomes" id="UP000887581">
    <property type="component" value="Unplaced"/>
</dbReference>
<evidence type="ECO:0000256" key="1">
    <source>
        <dbReference type="SAM" id="SignalP"/>
    </source>
</evidence>
<protein>
    <submittedName>
        <fullName evidence="3">Uncharacterized protein</fullName>
    </submittedName>
</protein>